<dbReference type="PANTHER" id="PTHR10582">
    <property type="entry name" value="TRANSIENT RECEPTOR POTENTIAL ION CHANNEL PROTEIN"/>
    <property type="match status" value="1"/>
</dbReference>
<reference evidence="8 9" key="1">
    <citation type="submission" date="2018-06" db="EMBL/GenBank/DDBJ databases">
        <title>Comparative genomics reveals the genomic features of Rhizophagus irregularis, R. cerebriforme, R. diaphanum and Gigaspora rosea, and their symbiotic lifestyle signature.</title>
        <authorList>
            <person name="Morin E."/>
            <person name="San Clemente H."/>
            <person name="Chen E.C.H."/>
            <person name="De La Providencia I."/>
            <person name="Hainaut M."/>
            <person name="Kuo A."/>
            <person name="Kohler A."/>
            <person name="Murat C."/>
            <person name="Tang N."/>
            <person name="Roy S."/>
            <person name="Loubradou J."/>
            <person name="Henrissat B."/>
            <person name="Grigoriev I.V."/>
            <person name="Corradi N."/>
            <person name="Roux C."/>
            <person name="Martin F.M."/>
        </authorList>
    </citation>
    <scope>NUCLEOTIDE SEQUENCE [LARGE SCALE GENOMIC DNA]</scope>
    <source>
        <strain evidence="8 9">DAOM 194757</strain>
    </source>
</reference>
<feature type="transmembrane region" description="Helical" evidence="6">
    <location>
        <begin position="850"/>
        <end position="869"/>
    </location>
</feature>
<dbReference type="PANTHER" id="PTHR10582:SF2">
    <property type="entry name" value="INACTIVE"/>
    <property type="match status" value="1"/>
</dbReference>
<evidence type="ECO:0000256" key="6">
    <source>
        <dbReference type="SAM" id="Phobius"/>
    </source>
</evidence>
<keyword evidence="2 6" id="KW-0812">Transmembrane</keyword>
<feature type="transmembrane region" description="Helical" evidence="6">
    <location>
        <begin position="917"/>
        <end position="938"/>
    </location>
</feature>
<evidence type="ECO:0000259" key="7">
    <source>
        <dbReference type="Pfam" id="PF00520"/>
    </source>
</evidence>
<dbReference type="InterPro" id="IPR024862">
    <property type="entry name" value="TRPV"/>
</dbReference>
<comment type="caution">
    <text evidence="8">The sequence shown here is derived from an EMBL/GenBank/DDBJ whole genome shotgun (WGS) entry which is preliminary data.</text>
</comment>
<keyword evidence="5 6" id="KW-0472">Membrane</keyword>
<dbReference type="OrthoDB" id="2377581at2759"/>
<dbReference type="AlphaFoldDB" id="A0A397VZ02"/>
<evidence type="ECO:0000256" key="2">
    <source>
        <dbReference type="ARBA" id="ARBA00022692"/>
    </source>
</evidence>
<dbReference type="Proteomes" id="UP000266673">
    <property type="component" value="Unassembled WGS sequence"/>
</dbReference>
<evidence type="ECO:0000256" key="4">
    <source>
        <dbReference type="ARBA" id="ARBA00022989"/>
    </source>
</evidence>
<dbReference type="STRING" id="44941.A0A397VZ02"/>
<keyword evidence="4 6" id="KW-1133">Transmembrane helix</keyword>
<dbReference type="GO" id="GO:0005886">
    <property type="term" value="C:plasma membrane"/>
    <property type="evidence" value="ECO:0007669"/>
    <property type="project" value="TreeGrafter"/>
</dbReference>
<feature type="transmembrane region" description="Helical" evidence="6">
    <location>
        <begin position="789"/>
        <end position="810"/>
    </location>
</feature>
<protein>
    <recommendedName>
        <fullName evidence="7">Ion transport domain-containing protein</fullName>
    </recommendedName>
</protein>
<evidence type="ECO:0000256" key="1">
    <source>
        <dbReference type="ARBA" id="ARBA00004141"/>
    </source>
</evidence>
<keyword evidence="3" id="KW-0677">Repeat</keyword>
<feature type="transmembrane region" description="Helical" evidence="6">
    <location>
        <begin position="950"/>
        <end position="971"/>
    </location>
</feature>
<dbReference type="EMBL" id="QKWP01000225">
    <property type="protein sequence ID" value="RIB24236.1"/>
    <property type="molecule type" value="Genomic_DNA"/>
</dbReference>
<feature type="transmembrane region" description="Helical" evidence="6">
    <location>
        <begin position="876"/>
        <end position="897"/>
    </location>
</feature>
<comment type="subcellular location">
    <subcellularLocation>
        <location evidence="1">Membrane</location>
        <topology evidence="1">Multi-pass membrane protein</topology>
    </subcellularLocation>
</comment>
<dbReference type="Gene3D" id="1.10.287.70">
    <property type="match status" value="1"/>
</dbReference>
<name>A0A397VZ02_9GLOM</name>
<dbReference type="GO" id="GO:0005216">
    <property type="term" value="F:monoatomic ion channel activity"/>
    <property type="evidence" value="ECO:0007669"/>
    <property type="project" value="InterPro"/>
</dbReference>
<feature type="transmembrane region" description="Helical" evidence="6">
    <location>
        <begin position="817"/>
        <end position="835"/>
    </location>
</feature>
<evidence type="ECO:0000313" key="8">
    <source>
        <dbReference type="EMBL" id="RIB24236.1"/>
    </source>
</evidence>
<evidence type="ECO:0000256" key="5">
    <source>
        <dbReference type="ARBA" id="ARBA00023136"/>
    </source>
</evidence>
<organism evidence="8 9">
    <name type="scientific">Gigaspora rosea</name>
    <dbReference type="NCBI Taxonomy" id="44941"/>
    <lineage>
        <taxon>Eukaryota</taxon>
        <taxon>Fungi</taxon>
        <taxon>Fungi incertae sedis</taxon>
        <taxon>Mucoromycota</taxon>
        <taxon>Glomeromycotina</taxon>
        <taxon>Glomeromycetes</taxon>
        <taxon>Diversisporales</taxon>
        <taxon>Gigasporaceae</taxon>
        <taxon>Gigaspora</taxon>
    </lineage>
</organism>
<keyword evidence="9" id="KW-1185">Reference proteome</keyword>
<accession>A0A397VZ02</accession>
<proteinExistence type="predicted"/>
<dbReference type="InterPro" id="IPR005821">
    <property type="entry name" value="Ion_trans_dom"/>
</dbReference>
<gene>
    <name evidence="8" type="ORF">C2G38_2070468</name>
</gene>
<feature type="domain" description="Ion transport" evidence="7">
    <location>
        <begin position="788"/>
        <end position="1020"/>
    </location>
</feature>
<evidence type="ECO:0000256" key="3">
    <source>
        <dbReference type="ARBA" id="ARBA00022737"/>
    </source>
</evidence>
<dbReference type="GO" id="GO:0098703">
    <property type="term" value="P:calcium ion import across plasma membrane"/>
    <property type="evidence" value="ECO:0007669"/>
    <property type="project" value="TreeGrafter"/>
</dbReference>
<sequence length="1153" mass="136358">MEQTTDDDIRIDVEHNIRTHDSEITTLVCSPNLKYMATMSKENKVIIIWHNEAQLKPSSRLLAYEITNILGKHELVELSDDGLIVLIVKDFYASDALVIYDTKERQQILILGDIETKEKQHANTLHYITESYVTDIHCTFLYNGNFMLLYKTLFGLYKYHFYSVLRNKHIQLRSNSVFNFFTRSDFNLNYVLLRNGWMLITKRGDNSTFYFLWNMETATFEFEIFGEYEGLGMDHYKTNKSDKILAIWHNGLETYSTQTGIMISKENYQDQNDRNWQINFICPDQRFAERLLISNSEDPSKVVVYLLDPYSLKLDRSLDIHLNDEFTPKIIRVYNDKIIRTVNNQVLVHDIFQNNLVERLRNDLKNQNNIHSLNIIEDILEKINNVDTIHGLDDEVIELLGHQNSWKYYQESDQLLMFRNEDITQPVIKSNLKKTNFTDLRICGFICLPNDDLIVICDHYHNDSYQNISFVLTTKDETLQMRYFFSIDNLKLAQENETSEKIFENIFSEKYFNCIFNFDRYRFFGDYNYSLIDLIKNHIMDNSFFLLHYQALLKEAITHHKNEVVDMVFKQYMKLMKEDTSFFLLHSQVFLKTAIMLNKSEIVDMTFKHCMKLIKDDPANINILKIITSLLPELYDNYPAYINRFLSQTSLLLSPNQFYEPMHETRQMFPHTAELHIFKHTPISKTYFFFYYYFCEVYDILYNVVCKIYDFFYIEYSPTYTELIRLVVPLPKFLTYDTKYSFWKEILGKPSTNCFIEVQPIELYSNCCGEALLTFKWEKFGKYYYCSSWFIFTFFLIIFSLGVTETKGLVSSNNQKICLWLSFIIGCLLLLITEIREFIWDWKLYVTSPWNLFDIGALLFPVVTSIYWLTNGPPPLWAPALSCLFLYLKFLFFLRAFETYNVGLYLAIMAGVVSRVFTYLLILGIIIIGFAHSFYILLQTSSESRNSTDVNTNLYSYFDTSLLAVYLLMIGDNSSLSTWDYRDNPILVVLMVTFSIFTILFMLNLFIGLLSNAIQDHDNRAAFLLQKAKILAEIELFYLFPQQRRWRHWFPDNIYYYVPAYEIRNKILELKSNNDLADDYKPIISDRLLELLGLDKKSEENVEKDSALNLCKDTLNLCKEILNLRKDTSFNGIDKKKISELTETVEKKIEENY</sequence>
<evidence type="ECO:0000313" key="9">
    <source>
        <dbReference type="Proteomes" id="UP000266673"/>
    </source>
</evidence>
<feature type="transmembrane region" description="Helical" evidence="6">
    <location>
        <begin position="986"/>
        <end position="1010"/>
    </location>
</feature>
<dbReference type="Pfam" id="PF00520">
    <property type="entry name" value="Ion_trans"/>
    <property type="match status" value="1"/>
</dbReference>